<keyword evidence="3" id="KW-1185">Reference proteome</keyword>
<accession>A0A367RYK0</accession>
<dbReference type="Proteomes" id="UP000252107">
    <property type="component" value="Unassembled WGS sequence"/>
</dbReference>
<comment type="caution">
    <text evidence="2">The sequence shown here is derived from an EMBL/GenBank/DDBJ whole genome shotgun (WGS) entry which is preliminary data.</text>
</comment>
<gene>
    <name evidence="2" type="ORF">A6770_36990</name>
</gene>
<evidence type="ECO:0000313" key="2">
    <source>
        <dbReference type="EMBL" id="RCJ40901.1"/>
    </source>
</evidence>
<proteinExistence type="predicted"/>
<organism evidence="2 3">
    <name type="scientific">Nostoc minutum NIES-26</name>
    <dbReference type="NCBI Taxonomy" id="1844469"/>
    <lineage>
        <taxon>Bacteria</taxon>
        <taxon>Bacillati</taxon>
        <taxon>Cyanobacteriota</taxon>
        <taxon>Cyanophyceae</taxon>
        <taxon>Nostocales</taxon>
        <taxon>Nostocaceae</taxon>
        <taxon>Nostoc</taxon>
    </lineage>
</organism>
<keyword evidence="1" id="KW-0812">Transmembrane</keyword>
<dbReference type="AlphaFoldDB" id="A0A367RYK0"/>
<feature type="transmembrane region" description="Helical" evidence="1">
    <location>
        <begin position="40"/>
        <end position="56"/>
    </location>
</feature>
<dbReference type="EMBL" id="LXQD01000036">
    <property type="protein sequence ID" value="RCJ40901.1"/>
    <property type="molecule type" value="Genomic_DNA"/>
</dbReference>
<keyword evidence="1" id="KW-0472">Membrane</keyword>
<reference evidence="2" key="1">
    <citation type="submission" date="2016-04" db="EMBL/GenBank/DDBJ databases">
        <authorList>
            <person name="Tabuchi Yagui T.R."/>
        </authorList>
    </citation>
    <scope>NUCLEOTIDE SEQUENCE [LARGE SCALE GENOMIC DNA]</scope>
    <source>
        <strain evidence="2">NIES-26</strain>
    </source>
</reference>
<evidence type="ECO:0000313" key="3">
    <source>
        <dbReference type="Proteomes" id="UP000252107"/>
    </source>
</evidence>
<protein>
    <submittedName>
        <fullName evidence="2">Uncharacterized protein</fullName>
    </submittedName>
</protein>
<sequence length="79" mass="9128">MRYLYDAKLWDKLESIVEFLIMVALAITALIKFNSNTLEAVFYVTLAAIIAPFCEIEKRTKRYLLLGGFFFGIFAGYFN</sequence>
<evidence type="ECO:0000256" key="1">
    <source>
        <dbReference type="SAM" id="Phobius"/>
    </source>
</evidence>
<feature type="transmembrane region" description="Helical" evidence="1">
    <location>
        <begin position="63"/>
        <end position="78"/>
    </location>
</feature>
<feature type="transmembrane region" description="Helical" evidence="1">
    <location>
        <begin position="16"/>
        <end position="34"/>
    </location>
</feature>
<keyword evidence="1" id="KW-1133">Transmembrane helix</keyword>
<name>A0A367RYK0_9NOSO</name>